<dbReference type="Proteomes" id="UP001500418">
    <property type="component" value="Unassembled WGS sequence"/>
</dbReference>
<keyword evidence="2" id="KW-1185">Reference proteome</keyword>
<dbReference type="EMBL" id="BAAAID010000072">
    <property type="protein sequence ID" value="GAA0951935.1"/>
    <property type="molecule type" value="Genomic_DNA"/>
</dbReference>
<evidence type="ECO:0000313" key="1">
    <source>
        <dbReference type="EMBL" id="GAA0951935.1"/>
    </source>
</evidence>
<sequence>MGVVRATSGVMVALRSRRLEGLFGARLDAVSHAQVAAPKTNAVCESYDLEFKGELYGGNDRARRDLAGDVAALARTAYEYQCRWRLERWMDEWR</sequence>
<accession>A0ABN1R4W7</accession>
<protein>
    <submittedName>
        <fullName evidence="1">Uncharacterized protein</fullName>
    </submittedName>
</protein>
<name>A0ABN1R4W7_9ACTN</name>
<comment type="caution">
    <text evidence="1">The sequence shown here is derived from an EMBL/GenBank/DDBJ whole genome shotgun (WGS) entry which is preliminary data.</text>
</comment>
<proteinExistence type="predicted"/>
<organism evidence="1 2">
    <name type="scientific">Streptomyces rhizosphaericus</name>
    <dbReference type="NCBI Taxonomy" id="114699"/>
    <lineage>
        <taxon>Bacteria</taxon>
        <taxon>Bacillati</taxon>
        <taxon>Actinomycetota</taxon>
        <taxon>Actinomycetes</taxon>
        <taxon>Kitasatosporales</taxon>
        <taxon>Streptomycetaceae</taxon>
        <taxon>Streptomyces</taxon>
        <taxon>Streptomyces violaceusniger group</taxon>
    </lineage>
</organism>
<reference evidence="1 2" key="1">
    <citation type="journal article" date="2019" name="Int. J. Syst. Evol. Microbiol.">
        <title>The Global Catalogue of Microorganisms (GCM) 10K type strain sequencing project: providing services to taxonomists for standard genome sequencing and annotation.</title>
        <authorList>
            <consortium name="The Broad Institute Genomics Platform"/>
            <consortium name="The Broad Institute Genome Sequencing Center for Infectious Disease"/>
            <person name="Wu L."/>
            <person name="Ma J."/>
        </authorList>
    </citation>
    <scope>NUCLEOTIDE SEQUENCE [LARGE SCALE GENOMIC DNA]</scope>
    <source>
        <strain evidence="1 2">JCM 11444</strain>
    </source>
</reference>
<evidence type="ECO:0000313" key="2">
    <source>
        <dbReference type="Proteomes" id="UP001500418"/>
    </source>
</evidence>
<gene>
    <name evidence="1" type="ORF">GCM10009575_076580</name>
</gene>